<dbReference type="CDD" id="cd16913">
    <property type="entry name" value="YkuD_like"/>
    <property type="match status" value="1"/>
</dbReference>
<dbReference type="SUPFAM" id="SSF141523">
    <property type="entry name" value="L,D-transpeptidase catalytic domain-like"/>
    <property type="match status" value="1"/>
</dbReference>
<evidence type="ECO:0000256" key="1">
    <source>
        <dbReference type="ARBA" id="ARBA00004752"/>
    </source>
</evidence>
<dbReference type="HOGENOM" id="CLU_025126_0_0_5"/>
<evidence type="ECO:0000256" key="8">
    <source>
        <dbReference type="SAM" id="Coils"/>
    </source>
</evidence>
<feature type="region of interest" description="Disordered" evidence="9">
    <location>
        <begin position="171"/>
        <end position="195"/>
    </location>
</feature>
<evidence type="ECO:0000256" key="2">
    <source>
        <dbReference type="ARBA" id="ARBA00005992"/>
    </source>
</evidence>
<feature type="active site" description="Proton donor/acceptor" evidence="7">
    <location>
        <position position="116"/>
    </location>
</feature>
<feature type="domain" description="L,D-TPase catalytic" evidence="10">
    <location>
        <begin position="44"/>
        <end position="153"/>
    </location>
</feature>
<evidence type="ECO:0000256" key="7">
    <source>
        <dbReference type="PROSITE-ProRule" id="PRU01373"/>
    </source>
</evidence>
<dbReference type="InterPro" id="IPR016915">
    <property type="entry name" value="UCP029342"/>
</dbReference>
<dbReference type="Proteomes" id="UP000001399">
    <property type="component" value="Chromosome"/>
</dbReference>
<evidence type="ECO:0000313" key="11">
    <source>
        <dbReference type="EMBL" id="ADP71804.1"/>
    </source>
</evidence>
<evidence type="ECO:0000259" key="10">
    <source>
        <dbReference type="PROSITE" id="PS52029"/>
    </source>
</evidence>
<keyword evidence="3" id="KW-0808">Transferase</keyword>
<evidence type="ECO:0000256" key="5">
    <source>
        <dbReference type="ARBA" id="ARBA00022984"/>
    </source>
</evidence>
<evidence type="ECO:0000256" key="3">
    <source>
        <dbReference type="ARBA" id="ARBA00022679"/>
    </source>
</evidence>
<dbReference type="AlphaFoldDB" id="E3I6T6"/>
<keyword evidence="4 7" id="KW-0133">Cell shape</keyword>
<keyword evidence="6 7" id="KW-0961">Cell wall biogenesis/degradation</keyword>
<dbReference type="GO" id="GO:0071555">
    <property type="term" value="P:cell wall organization"/>
    <property type="evidence" value="ECO:0007669"/>
    <property type="project" value="UniProtKB-UniRule"/>
</dbReference>
<evidence type="ECO:0000256" key="6">
    <source>
        <dbReference type="ARBA" id="ARBA00023316"/>
    </source>
</evidence>
<dbReference type="InterPro" id="IPR005490">
    <property type="entry name" value="LD_TPept_cat_dom"/>
</dbReference>
<feature type="coiled-coil region" evidence="8">
    <location>
        <begin position="249"/>
        <end position="283"/>
    </location>
</feature>
<dbReference type="NCBIfam" id="NF004785">
    <property type="entry name" value="PRK06132.1-2"/>
    <property type="match status" value="1"/>
</dbReference>
<dbReference type="RefSeq" id="WP_013420182.1">
    <property type="nucleotide sequence ID" value="NC_014664.1"/>
</dbReference>
<keyword evidence="12" id="KW-1185">Reference proteome</keyword>
<feature type="active site" description="Nucleophile" evidence="7">
    <location>
        <position position="129"/>
    </location>
</feature>
<evidence type="ECO:0000256" key="9">
    <source>
        <dbReference type="SAM" id="MobiDB-lite"/>
    </source>
</evidence>
<accession>E3I6T6</accession>
<dbReference type="STRING" id="648757.Rvan_2589"/>
<dbReference type="GO" id="GO:0005576">
    <property type="term" value="C:extracellular region"/>
    <property type="evidence" value="ECO:0007669"/>
    <property type="project" value="TreeGrafter"/>
</dbReference>
<organism evidence="11 12">
    <name type="scientific">Rhodomicrobium vannielii (strain ATCC 17100 / DSM 162 / LMG 4299 / NCIMB 10020 / ATH 3.1.1)</name>
    <dbReference type="NCBI Taxonomy" id="648757"/>
    <lineage>
        <taxon>Bacteria</taxon>
        <taxon>Pseudomonadati</taxon>
        <taxon>Pseudomonadota</taxon>
        <taxon>Alphaproteobacteria</taxon>
        <taxon>Hyphomicrobiales</taxon>
        <taxon>Hyphomicrobiaceae</taxon>
        <taxon>Rhodomicrobium</taxon>
    </lineage>
</organism>
<dbReference type="PROSITE" id="PS52029">
    <property type="entry name" value="LD_TPASE"/>
    <property type="match status" value="1"/>
</dbReference>
<name>E3I6T6_RHOVT</name>
<dbReference type="Gene3D" id="2.40.440.10">
    <property type="entry name" value="L,D-transpeptidase catalytic domain-like"/>
    <property type="match status" value="1"/>
</dbReference>
<dbReference type="GO" id="GO:0016740">
    <property type="term" value="F:transferase activity"/>
    <property type="evidence" value="ECO:0007669"/>
    <property type="project" value="UniProtKB-KW"/>
</dbReference>
<dbReference type="PANTHER" id="PTHR30582">
    <property type="entry name" value="L,D-TRANSPEPTIDASE"/>
    <property type="match status" value="1"/>
</dbReference>
<dbReference type="InterPro" id="IPR050979">
    <property type="entry name" value="LD-transpeptidase"/>
</dbReference>
<comment type="pathway">
    <text evidence="1 7">Cell wall biogenesis; peptidoglycan biosynthesis.</text>
</comment>
<dbReference type="PIRSF" id="PIRSF029342">
    <property type="entry name" value="UCP029342_ErfK/YbiS/YcfS/YnhG"/>
    <property type="match status" value="1"/>
</dbReference>
<proteinExistence type="inferred from homology"/>
<gene>
    <name evidence="11" type="ordered locus">Rvan_2589</name>
</gene>
<protein>
    <submittedName>
        <fullName evidence="11">ErfK/YbiS/YcfS/YnhG family protein</fullName>
    </submittedName>
</protein>
<dbReference type="GO" id="GO:0071972">
    <property type="term" value="F:peptidoglycan L,D-transpeptidase activity"/>
    <property type="evidence" value="ECO:0007669"/>
    <property type="project" value="TreeGrafter"/>
</dbReference>
<dbReference type="InterPro" id="IPR038063">
    <property type="entry name" value="Transpep_catalytic_dom"/>
</dbReference>
<dbReference type="GO" id="GO:0018104">
    <property type="term" value="P:peptidoglycan-protein cross-linking"/>
    <property type="evidence" value="ECO:0007669"/>
    <property type="project" value="TreeGrafter"/>
</dbReference>
<comment type="similarity">
    <text evidence="2">Belongs to the YkuD family.</text>
</comment>
<dbReference type="eggNOG" id="COG1376">
    <property type="taxonomic scope" value="Bacteria"/>
</dbReference>
<keyword evidence="8" id="KW-0175">Coiled coil</keyword>
<evidence type="ECO:0000313" key="12">
    <source>
        <dbReference type="Proteomes" id="UP000001399"/>
    </source>
</evidence>
<dbReference type="EMBL" id="CP002292">
    <property type="protein sequence ID" value="ADP71804.1"/>
    <property type="molecule type" value="Genomic_DNA"/>
</dbReference>
<dbReference type="KEGG" id="rva:Rvan_2589"/>
<dbReference type="GO" id="GO:0008360">
    <property type="term" value="P:regulation of cell shape"/>
    <property type="evidence" value="ECO:0007669"/>
    <property type="project" value="UniProtKB-UniRule"/>
</dbReference>
<dbReference type="UniPathway" id="UPA00219"/>
<sequence length="499" mass="53635">MIALIGFGLVAQPADARRRYYQSEREEPKAAVEDTQSRAPVGPLYGVVSLADQQVTFYDAKGVWARSRVSTGQQGYATPAGVFSILEKNRYHRSNIYSGAPMPFMQRLTWTGVALHLGVVPNYPASHGCVRLPGAFAQRLFGVTSEGQRIVIAPQDVAPVDIAHAKLPAPKLLPLPDKGDDKTTARPDATPGVEPVALSAAKADEPKPELVAPGEYAEALKAAAVQKGRAAAQAKKAAVALAGKKQVELRQADRDVALAEAEVKRVSRELEAATRAAEKVDADEATSKAVDLRVSAVEARLADAETKAGAARDVRTGVERELLSAQEAIRAAAAEGDEAVRMAKDAASRATPISILISRKTSRLYVRQGTTPLFDVPVTIKDADRPLGTHLFIATRTGENKASLNWVGITPPAAVEVKYRRHSSRRGRSVEPLEPEQVAKPFPETAAAALDRIEIPEDVEDRIGERLYVGSTLILSDVASNDGKFPMDFQILARTVVRD</sequence>
<dbReference type="PANTHER" id="PTHR30582:SF2">
    <property type="entry name" value="L,D-TRANSPEPTIDASE YCIB-RELATED"/>
    <property type="match status" value="1"/>
</dbReference>
<keyword evidence="5 7" id="KW-0573">Peptidoglycan synthesis</keyword>
<dbReference type="Pfam" id="PF03734">
    <property type="entry name" value="YkuD"/>
    <property type="match status" value="1"/>
</dbReference>
<reference evidence="12" key="1">
    <citation type="journal article" date="2011" name="J. Bacteriol.">
        <title>Genome sequences of eight morphologically diverse alphaproteobacteria.</title>
        <authorList>
            <consortium name="US DOE Joint Genome Institute"/>
            <person name="Brown P.J."/>
            <person name="Kysela D.T."/>
            <person name="Buechlein A."/>
            <person name="Hemmerich C."/>
            <person name="Brun Y.V."/>
        </authorList>
    </citation>
    <scope>NUCLEOTIDE SEQUENCE [LARGE SCALE GENOMIC DNA]</scope>
    <source>
        <strain evidence="12">ATCC 17100 / ATH 3.1.1 / DSM 162 / LMG 4299</strain>
    </source>
</reference>
<evidence type="ECO:0000256" key="4">
    <source>
        <dbReference type="ARBA" id="ARBA00022960"/>
    </source>
</evidence>